<dbReference type="Pfam" id="PF16344">
    <property type="entry name" value="FecR_C"/>
    <property type="match status" value="1"/>
</dbReference>
<feature type="domain" description="Protein FecR C-terminal" evidence="3">
    <location>
        <begin position="256"/>
        <end position="322"/>
    </location>
</feature>
<keyword evidence="1" id="KW-1133">Transmembrane helix</keyword>
<sequence length="328" mass="36821">MMTDKYFYNLLEKSEKGTCTREEQELLERWLDDLSLNSQSAFKDERDKENLKVKMQHAVYKEIGISRKEAKIRKLHIPPVWKVAASIAILALVGYFGYGTYEHYVEKPYAITQSISGEEINKILLSDGSIIWLKPGSSLEYHGKFRKKGIREVTLHGEALFEIEKDPSRPFIVNSGEITTTVLGTSFNIKASGDLTQVVVLTGKVKVTANQTKKELELLPNETAVYAHTDQLLSRIEDKELETPVESLIAGTEYDMDFDNITVNELVQRIAGKFNIQVSVEGSVGKCLITADFTGQSLRNTLEMVTEVLNAEFTIDDKKVTLKGEGCG</sequence>
<name>A0ABW4VN87_9BACT</name>
<dbReference type="PIRSF" id="PIRSF018266">
    <property type="entry name" value="FecR"/>
    <property type="match status" value="1"/>
</dbReference>
<proteinExistence type="predicted"/>
<comment type="caution">
    <text evidence="4">The sequence shown here is derived from an EMBL/GenBank/DDBJ whole genome shotgun (WGS) entry which is preliminary data.</text>
</comment>
<accession>A0ABW4VN87</accession>
<dbReference type="PANTHER" id="PTHR30273">
    <property type="entry name" value="PERIPLASMIC SIGNAL SENSOR AND SIGMA FACTOR ACTIVATOR FECR-RELATED"/>
    <property type="match status" value="1"/>
</dbReference>
<dbReference type="PANTHER" id="PTHR30273:SF2">
    <property type="entry name" value="PROTEIN FECR"/>
    <property type="match status" value="1"/>
</dbReference>
<dbReference type="InterPro" id="IPR006860">
    <property type="entry name" value="FecR"/>
</dbReference>
<keyword evidence="1" id="KW-0812">Transmembrane</keyword>
<reference evidence="5" key="1">
    <citation type="journal article" date="2019" name="Int. J. Syst. Evol. Microbiol.">
        <title>The Global Catalogue of Microorganisms (GCM) 10K type strain sequencing project: providing services to taxonomists for standard genome sequencing and annotation.</title>
        <authorList>
            <consortium name="The Broad Institute Genomics Platform"/>
            <consortium name="The Broad Institute Genome Sequencing Center for Infectious Disease"/>
            <person name="Wu L."/>
            <person name="Ma J."/>
        </authorList>
    </citation>
    <scope>NUCLEOTIDE SEQUENCE [LARGE SCALE GENOMIC DNA]</scope>
    <source>
        <strain evidence="5">CGMCC 1.15180</strain>
    </source>
</reference>
<evidence type="ECO:0000313" key="4">
    <source>
        <dbReference type="EMBL" id="MFD2035483.1"/>
    </source>
</evidence>
<evidence type="ECO:0000259" key="3">
    <source>
        <dbReference type="Pfam" id="PF16344"/>
    </source>
</evidence>
<feature type="transmembrane region" description="Helical" evidence="1">
    <location>
        <begin position="80"/>
        <end position="98"/>
    </location>
</feature>
<dbReference type="Gene3D" id="3.55.50.30">
    <property type="match status" value="1"/>
</dbReference>
<organism evidence="4 5">
    <name type="scientific">Belliella marina</name>
    <dbReference type="NCBI Taxonomy" id="1644146"/>
    <lineage>
        <taxon>Bacteria</taxon>
        <taxon>Pseudomonadati</taxon>
        <taxon>Bacteroidota</taxon>
        <taxon>Cytophagia</taxon>
        <taxon>Cytophagales</taxon>
        <taxon>Cyclobacteriaceae</taxon>
        <taxon>Belliella</taxon>
    </lineage>
</organism>
<protein>
    <submittedName>
        <fullName evidence="4">FecR family protein</fullName>
    </submittedName>
</protein>
<dbReference type="Proteomes" id="UP001597361">
    <property type="component" value="Unassembled WGS sequence"/>
</dbReference>
<gene>
    <name evidence="4" type="ORF">ACFSKL_11815</name>
</gene>
<dbReference type="InterPro" id="IPR032508">
    <property type="entry name" value="FecR_C"/>
</dbReference>
<dbReference type="Pfam" id="PF04773">
    <property type="entry name" value="FecR"/>
    <property type="match status" value="1"/>
</dbReference>
<evidence type="ECO:0000313" key="5">
    <source>
        <dbReference type="Proteomes" id="UP001597361"/>
    </source>
</evidence>
<keyword evidence="1" id="KW-0472">Membrane</keyword>
<evidence type="ECO:0000256" key="1">
    <source>
        <dbReference type="SAM" id="Phobius"/>
    </source>
</evidence>
<dbReference type="RefSeq" id="WP_376886449.1">
    <property type="nucleotide sequence ID" value="NZ_JBHUHR010000032.1"/>
</dbReference>
<dbReference type="InterPro" id="IPR012373">
    <property type="entry name" value="Ferrdict_sens_TM"/>
</dbReference>
<evidence type="ECO:0000259" key="2">
    <source>
        <dbReference type="Pfam" id="PF04773"/>
    </source>
</evidence>
<dbReference type="EMBL" id="JBHUHR010000032">
    <property type="protein sequence ID" value="MFD2035483.1"/>
    <property type="molecule type" value="Genomic_DNA"/>
</dbReference>
<feature type="domain" description="FecR protein" evidence="2">
    <location>
        <begin position="118"/>
        <end position="206"/>
    </location>
</feature>
<dbReference type="Gene3D" id="2.60.120.1440">
    <property type="match status" value="1"/>
</dbReference>
<keyword evidence="5" id="KW-1185">Reference proteome</keyword>